<sequence>VEYGDGTHHQSVITVDTALGDIVGSTNLGLGKLVYTFPAGALDVKATYMSMALQQTDGYITDDKPEVGIGTVVASGSITDLSTPATFDLLLENQTATDCDGTATVKHLATSLLIATDDAHTVYFNVADGWAANGDDACGIAGTIILEWTFVV</sequence>
<reference evidence="1" key="1">
    <citation type="journal article" date="2014" name="Front. Microbiol.">
        <title>High frequency of phylogenetically diverse reductive dehalogenase-homologous genes in deep subseafloor sedimentary metagenomes.</title>
        <authorList>
            <person name="Kawai M."/>
            <person name="Futagami T."/>
            <person name="Toyoda A."/>
            <person name="Takaki Y."/>
            <person name="Nishi S."/>
            <person name="Hori S."/>
            <person name="Arai W."/>
            <person name="Tsubouchi T."/>
            <person name="Morono Y."/>
            <person name="Uchiyama I."/>
            <person name="Ito T."/>
            <person name="Fujiyama A."/>
            <person name="Inagaki F."/>
            <person name="Takami H."/>
        </authorList>
    </citation>
    <scope>NUCLEOTIDE SEQUENCE</scope>
    <source>
        <strain evidence="1">Expedition CK06-06</strain>
    </source>
</reference>
<feature type="non-terminal residue" evidence="1">
    <location>
        <position position="1"/>
    </location>
</feature>
<name>X0YLN9_9ZZZZ</name>
<accession>X0YLN9</accession>
<protein>
    <submittedName>
        <fullName evidence="1">Uncharacterized protein</fullName>
    </submittedName>
</protein>
<dbReference type="AlphaFoldDB" id="X0YLN9"/>
<comment type="caution">
    <text evidence="1">The sequence shown here is derived from an EMBL/GenBank/DDBJ whole genome shotgun (WGS) entry which is preliminary data.</text>
</comment>
<evidence type="ECO:0000313" key="1">
    <source>
        <dbReference type="EMBL" id="GAG56950.1"/>
    </source>
</evidence>
<gene>
    <name evidence="1" type="ORF">S01H4_06768</name>
</gene>
<proteinExistence type="predicted"/>
<dbReference type="EMBL" id="BART01002133">
    <property type="protein sequence ID" value="GAG56950.1"/>
    <property type="molecule type" value="Genomic_DNA"/>
</dbReference>
<organism evidence="1">
    <name type="scientific">marine sediment metagenome</name>
    <dbReference type="NCBI Taxonomy" id="412755"/>
    <lineage>
        <taxon>unclassified sequences</taxon>
        <taxon>metagenomes</taxon>
        <taxon>ecological metagenomes</taxon>
    </lineage>
</organism>